<dbReference type="GO" id="GO:0005886">
    <property type="term" value="C:plasma membrane"/>
    <property type="evidence" value="ECO:0007669"/>
    <property type="project" value="UniProtKB-SubCell"/>
</dbReference>
<protein>
    <submittedName>
        <fullName evidence="6">CidA/LrgA family protein</fullName>
    </submittedName>
</protein>
<dbReference type="Pfam" id="PF03788">
    <property type="entry name" value="LrgA"/>
    <property type="match status" value="1"/>
</dbReference>
<gene>
    <name evidence="6" type="ORF">HLH17_02380</name>
</gene>
<dbReference type="EMBL" id="JABERL010000006">
    <property type="protein sequence ID" value="NNH76547.1"/>
    <property type="molecule type" value="Genomic_DNA"/>
</dbReference>
<keyword evidence="3" id="KW-0812">Transmembrane</keyword>
<evidence type="ECO:0000256" key="2">
    <source>
        <dbReference type="ARBA" id="ARBA00022475"/>
    </source>
</evidence>
<keyword evidence="2" id="KW-1003">Cell membrane</keyword>
<reference evidence="6 7" key="1">
    <citation type="submission" date="2020-04" db="EMBL/GenBank/DDBJ databases">
        <title>Acinetobacter Taxon 24.</title>
        <authorList>
            <person name="Nemec A."/>
            <person name="Radolfova-Krizova L."/>
            <person name="Higgins P.G."/>
            <person name="Spanelova P."/>
        </authorList>
    </citation>
    <scope>NUCLEOTIDE SEQUENCE [LARGE SCALE GENOMIC DNA]</scope>
    <source>
        <strain evidence="6 7">ANC 5380</strain>
    </source>
</reference>
<dbReference type="STRING" id="1977878.B9T23_05350"/>
<comment type="subcellular location">
    <subcellularLocation>
        <location evidence="1">Cell membrane</location>
        <topology evidence="1">Multi-pass membrane protein</topology>
    </subcellularLocation>
</comment>
<evidence type="ECO:0000256" key="3">
    <source>
        <dbReference type="ARBA" id="ARBA00022692"/>
    </source>
</evidence>
<dbReference type="AlphaFoldDB" id="A0A241VJA1"/>
<keyword evidence="4" id="KW-1133">Transmembrane helix</keyword>
<evidence type="ECO:0000313" key="7">
    <source>
        <dbReference type="Proteomes" id="UP000569202"/>
    </source>
</evidence>
<sequence>MSTSLLSPKLLHIAQIILQLSFLIIIWWVASIIQCTLNLPVSAGVIGLLLVLFALLSGLFKLQWIKTGSDFILGELVLLFIPCVVGIIKYKDLFLTQGWQLILAVFIGTLCVMLATAYSVYFGFKLEAHLKQKHKSHSNRLLKQGE</sequence>
<dbReference type="RefSeq" id="WP_086193314.1">
    <property type="nucleotide sequence ID" value="NZ_JABERL010000006.1"/>
</dbReference>
<dbReference type="Proteomes" id="UP000569202">
    <property type="component" value="Unassembled WGS sequence"/>
</dbReference>
<accession>A0A7Y2RD08</accession>
<name>A0A241VJA1_9GAMM</name>
<evidence type="ECO:0000256" key="4">
    <source>
        <dbReference type="ARBA" id="ARBA00022989"/>
    </source>
</evidence>
<organism evidence="6 7">
    <name type="scientific">Acinetobacter terrae</name>
    <dbReference type="NCBI Taxonomy" id="2731247"/>
    <lineage>
        <taxon>Bacteria</taxon>
        <taxon>Pseudomonadati</taxon>
        <taxon>Pseudomonadota</taxon>
        <taxon>Gammaproteobacteria</taxon>
        <taxon>Moraxellales</taxon>
        <taxon>Moraxellaceae</taxon>
        <taxon>Acinetobacter</taxon>
        <taxon>Acinetobacter Taxon 24</taxon>
    </lineage>
</organism>
<evidence type="ECO:0000256" key="5">
    <source>
        <dbReference type="ARBA" id="ARBA00023136"/>
    </source>
</evidence>
<proteinExistence type="predicted"/>
<comment type="caution">
    <text evidence="6">The sequence shown here is derived from an EMBL/GenBank/DDBJ whole genome shotgun (WGS) entry which is preliminary data.</text>
</comment>
<evidence type="ECO:0000313" key="6">
    <source>
        <dbReference type="EMBL" id="NNH76547.1"/>
    </source>
</evidence>
<keyword evidence="5" id="KW-0472">Membrane</keyword>
<dbReference type="InterPro" id="IPR005538">
    <property type="entry name" value="LrgA/CidA"/>
</dbReference>
<evidence type="ECO:0000256" key="1">
    <source>
        <dbReference type="ARBA" id="ARBA00004651"/>
    </source>
</evidence>
<dbReference type="PANTHER" id="PTHR33931">
    <property type="entry name" value="HOLIN-LIKE PROTEIN CIDA-RELATED"/>
    <property type="match status" value="1"/>
</dbReference>
<accession>A0A241VJA1</accession>
<dbReference type="PANTHER" id="PTHR33931:SF2">
    <property type="entry name" value="HOLIN-LIKE PROTEIN CIDA"/>
    <property type="match status" value="1"/>
</dbReference>